<dbReference type="AlphaFoldDB" id="A0AAN8KQX3"/>
<dbReference type="InterPro" id="IPR036259">
    <property type="entry name" value="MFS_trans_sf"/>
</dbReference>
<dbReference type="PROSITE" id="PS50850">
    <property type="entry name" value="MFS"/>
    <property type="match status" value="1"/>
</dbReference>
<dbReference type="EMBL" id="JAGTTL010000036">
    <property type="protein sequence ID" value="KAK6293700.1"/>
    <property type="molecule type" value="Genomic_DNA"/>
</dbReference>
<dbReference type="Proteomes" id="UP001356427">
    <property type="component" value="Unassembled WGS sequence"/>
</dbReference>
<protein>
    <recommendedName>
        <fullName evidence="3">Major facilitator superfamily (MFS) profile domain-containing protein</fullName>
    </recommendedName>
</protein>
<evidence type="ECO:0000313" key="5">
    <source>
        <dbReference type="Proteomes" id="UP001356427"/>
    </source>
</evidence>
<dbReference type="InterPro" id="IPR011701">
    <property type="entry name" value="MFS"/>
</dbReference>
<dbReference type="SUPFAM" id="SSF103473">
    <property type="entry name" value="MFS general substrate transporter"/>
    <property type="match status" value="1"/>
</dbReference>
<name>A0AAN8KQX3_9TELE</name>
<dbReference type="InterPro" id="IPR020846">
    <property type="entry name" value="MFS_dom"/>
</dbReference>
<evidence type="ECO:0000313" key="4">
    <source>
        <dbReference type="EMBL" id="KAK6293700.1"/>
    </source>
</evidence>
<feature type="transmembrane region" description="Helical" evidence="2">
    <location>
        <begin position="84"/>
        <end position="102"/>
    </location>
</feature>
<dbReference type="PANTHER" id="PTHR11360:SF158">
    <property type="entry name" value="MONOCARBOXYLATE TRANSPORTER 9"/>
    <property type="match status" value="1"/>
</dbReference>
<organism evidence="4 5">
    <name type="scientific">Coregonus suidteri</name>
    <dbReference type="NCBI Taxonomy" id="861788"/>
    <lineage>
        <taxon>Eukaryota</taxon>
        <taxon>Metazoa</taxon>
        <taxon>Chordata</taxon>
        <taxon>Craniata</taxon>
        <taxon>Vertebrata</taxon>
        <taxon>Euteleostomi</taxon>
        <taxon>Actinopterygii</taxon>
        <taxon>Neopterygii</taxon>
        <taxon>Teleostei</taxon>
        <taxon>Protacanthopterygii</taxon>
        <taxon>Salmoniformes</taxon>
        <taxon>Salmonidae</taxon>
        <taxon>Coregoninae</taxon>
        <taxon>Coregonus</taxon>
    </lineage>
</organism>
<feature type="transmembrane region" description="Helical" evidence="2">
    <location>
        <begin position="12"/>
        <end position="33"/>
    </location>
</feature>
<evidence type="ECO:0000256" key="2">
    <source>
        <dbReference type="SAM" id="Phobius"/>
    </source>
</evidence>
<feature type="domain" description="Major facilitator superfamily (MFS) profile" evidence="3">
    <location>
        <begin position="18"/>
        <end position="195"/>
    </location>
</feature>
<comment type="caution">
    <text evidence="4">The sequence shown here is derived from an EMBL/GenBank/DDBJ whole genome shotgun (WGS) entry which is preliminary data.</text>
</comment>
<gene>
    <name evidence="4" type="ORF">J4Q44_G00360260</name>
</gene>
<accession>A0AAN8KQX3</accession>
<feature type="transmembrane region" description="Helical" evidence="2">
    <location>
        <begin position="53"/>
        <end position="72"/>
    </location>
</feature>
<dbReference type="PANTHER" id="PTHR11360">
    <property type="entry name" value="MONOCARBOXYLATE TRANSPORTER"/>
    <property type="match status" value="1"/>
</dbReference>
<reference evidence="4 5" key="1">
    <citation type="submission" date="2021-04" db="EMBL/GenBank/DDBJ databases">
        <authorList>
            <person name="De Guttry C."/>
            <person name="Zahm M."/>
            <person name="Klopp C."/>
            <person name="Cabau C."/>
            <person name="Louis A."/>
            <person name="Berthelot C."/>
            <person name="Parey E."/>
            <person name="Roest Crollius H."/>
            <person name="Montfort J."/>
            <person name="Robinson-Rechavi M."/>
            <person name="Bucao C."/>
            <person name="Bouchez O."/>
            <person name="Gislard M."/>
            <person name="Lluch J."/>
            <person name="Milhes M."/>
            <person name="Lampietro C."/>
            <person name="Lopez Roques C."/>
            <person name="Donnadieu C."/>
            <person name="Braasch I."/>
            <person name="Desvignes T."/>
            <person name="Postlethwait J."/>
            <person name="Bobe J."/>
            <person name="Wedekind C."/>
            <person name="Guiguen Y."/>
        </authorList>
    </citation>
    <scope>NUCLEOTIDE SEQUENCE [LARGE SCALE GENOMIC DNA]</scope>
    <source>
        <strain evidence="4">Cs_M1</strain>
        <tissue evidence="4">Blood</tissue>
    </source>
</reference>
<keyword evidence="2" id="KW-0472">Membrane</keyword>
<keyword evidence="5" id="KW-1185">Reference proteome</keyword>
<dbReference type="GO" id="GO:0016020">
    <property type="term" value="C:membrane"/>
    <property type="evidence" value="ECO:0007669"/>
    <property type="project" value="UniProtKB-SubCell"/>
</dbReference>
<evidence type="ECO:0000259" key="3">
    <source>
        <dbReference type="PROSITE" id="PS50850"/>
    </source>
</evidence>
<sequence>MSLQNSKNVLDGGWGWVIVVACFVAQFLAYGSPQSVGVLYPEWLHAFQEGKGMTAWVGSLVSGVGLIASPVCSACVDNFGARPVTIFSGVMVAGGLMLSAFAPNVQFLIFSYGIVVGLGCGLLYAATLTITCQYFDKRRGLALGIVTTGTSAPLCAHWVHTKSPCSVLSCFRRRKSWNAKAQVWEGSSMPLLRMS</sequence>
<proteinExistence type="predicted"/>
<dbReference type="Pfam" id="PF07690">
    <property type="entry name" value="MFS_1"/>
    <property type="match status" value="1"/>
</dbReference>
<dbReference type="Gene3D" id="1.20.1250.20">
    <property type="entry name" value="MFS general substrate transporter like domains"/>
    <property type="match status" value="1"/>
</dbReference>
<keyword evidence="2" id="KW-1133">Transmembrane helix</keyword>
<keyword evidence="2" id="KW-0812">Transmembrane</keyword>
<dbReference type="GO" id="GO:0008028">
    <property type="term" value="F:monocarboxylic acid transmembrane transporter activity"/>
    <property type="evidence" value="ECO:0007669"/>
    <property type="project" value="TreeGrafter"/>
</dbReference>
<dbReference type="InterPro" id="IPR050327">
    <property type="entry name" value="Proton-linked_MCT"/>
</dbReference>
<evidence type="ECO:0000256" key="1">
    <source>
        <dbReference type="ARBA" id="ARBA00004141"/>
    </source>
</evidence>
<feature type="transmembrane region" description="Helical" evidence="2">
    <location>
        <begin position="108"/>
        <end position="128"/>
    </location>
</feature>
<comment type="subcellular location">
    <subcellularLocation>
        <location evidence="1">Membrane</location>
        <topology evidence="1">Multi-pass membrane protein</topology>
    </subcellularLocation>
</comment>
<dbReference type="PROSITE" id="PS51257">
    <property type="entry name" value="PROKAR_LIPOPROTEIN"/>
    <property type="match status" value="1"/>
</dbReference>